<accession>A0A8J2SRR6</accession>
<evidence type="ECO:0000259" key="7">
    <source>
        <dbReference type="Pfam" id="PF00675"/>
    </source>
</evidence>
<dbReference type="GO" id="GO:0006508">
    <property type="term" value="P:proteolysis"/>
    <property type="evidence" value="ECO:0007669"/>
    <property type="project" value="UniProtKB-KW"/>
</dbReference>
<evidence type="ECO:0000256" key="1">
    <source>
        <dbReference type="ARBA" id="ARBA00007261"/>
    </source>
</evidence>
<name>A0A8J2SRR6_9STRA</name>
<evidence type="ECO:0000256" key="5">
    <source>
        <dbReference type="ARBA" id="ARBA00023049"/>
    </source>
</evidence>
<reference evidence="8" key="1">
    <citation type="submission" date="2021-11" db="EMBL/GenBank/DDBJ databases">
        <authorList>
            <consortium name="Genoscope - CEA"/>
            <person name="William W."/>
        </authorList>
    </citation>
    <scope>NUCLEOTIDE SEQUENCE</scope>
</reference>
<keyword evidence="9" id="KW-1185">Reference proteome</keyword>
<evidence type="ECO:0000313" key="8">
    <source>
        <dbReference type="EMBL" id="CAH0372977.1"/>
    </source>
</evidence>
<dbReference type="InterPro" id="IPR011765">
    <property type="entry name" value="Pept_M16_N"/>
</dbReference>
<comment type="similarity">
    <text evidence="1">Belongs to the peptidase M16 family.</text>
</comment>
<evidence type="ECO:0000256" key="6">
    <source>
        <dbReference type="SAM" id="MobiDB-lite"/>
    </source>
</evidence>
<sequence length="637" mass="69059">MPSTSNASNWQQREEEAVKKLIESLPQWTGPLDDDAPLPRGTKTRTGVLPESGLTYYWRKNDEPRDRVELVIAVRAGSIDETDDERGLAHVLEHLAFRARTDADGTRWSALRELEAHGVSFGAHQNAYTSFEETVFFLHVPADFFGRALELLAALVGEAAKVDASDVDAERKIVLEEWRQGKDWAQRSTESHFRHTFEGTTLAARLPIGNLEVVRTARPETIRGFYERHYTADALAVIVVGAVPDAVQVDQLDRAFAPYFRKGAARPWPRAPAAFFPDESSFGAAVFAEAPRRRVRASVFEDAEATSAFAAISVAKRYEAATTVGGFRRWLVGDVAQNVVNRQLAKLAMASAPPFSSASVGAQPPVALRRVADGIQGVTVSMLSAVPLAHDRVADALRSAWRVVVEKRDRVTEDELRMARREILGDLQTQWKERDQTESSSLADEARDHFLLAAPYVDDRDEVALAAALLQTVTVEDVREAIAAMFPAENLDAVVAATRPAPGFRWPWQAPSVPAAALEAELKTLLDDAAGGAVAATEAFDADAFFAPPTGERSSVTSRRLPLPNGLEALELSLGNGGTVTFVRTDFKDDEVVLFGCAAGGLSRLCGRDAKKDAKLAMSARGGASLAGRYGAVGASA</sequence>
<evidence type="ECO:0000256" key="3">
    <source>
        <dbReference type="ARBA" id="ARBA00022801"/>
    </source>
</evidence>
<dbReference type="GO" id="GO:0008237">
    <property type="term" value="F:metallopeptidase activity"/>
    <property type="evidence" value="ECO:0007669"/>
    <property type="project" value="UniProtKB-KW"/>
</dbReference>
<feature type="domain" description="Peptidase M16 N-terminal" evidence="7">
    <location>
        <begin position="60"/>
        <end position="197"/>
    </location>
</feature>
<organism evidence="8 9">
    <name type="scientific">Pelagomonas calceolata</name>
    <dbReference type="NCBI Taxonomy" id="35677"/>
    <lineage>
        <taxon>Eukaryota</taxon>
        <taxon>Sar</taxon>
        <taxon>Stramenopiles</taxon>
        <taxon>Ochrophyta</taxon>
        <taxon>Pelagophyceae</taxon>
        <taxon>Pelagomonadales</taxon>
        <taxon>Pelagomonadaceae</taxon>
        <taxon>Pelagomonas</taxon>
    </lineage>
</organism>
<keyword evidence="4" id="KW-0862">Zinc</keyword>
<dbReference type="Pfam" id="PF00675">
    <property type="entry name" value="Peptidase_M16"/>
    <property type="match status" value="1"/>
</dbReference>
<comment type="caution">
    <text evidence="8">The sequence shown here is derived from an EMBL/GenBank/DDBJ whole genome shotgun (WGS) entry which is preliminary data.</text>
</comment>
<evidence type="ECO:0000256" key="2">
    <source>
        <dbReference type="ARBA" id="ARBA00022670"/>
    </source>
</evidence>
<keyword evidence="5" id="KW-0482">Metalloprotease</keyword>
<dbReference type="PANTHER" id="PTHR43690:SF34">
    <property type="entry name" value="ZINC PROTEASE PQQL-LIKE"/>
    <property type="match status" value="1"/>
</dbReference>
<dbReference type="InterPro" id="IPR011249">
    <property type="entry name" value="Metalloenz_LuxS/M16"/>
</dbReference>
<keyword evidence="2" id="KW-0645">Protease</keyword>
<evidence type="ECO:0000313" key="9">
    <source>
        <dbReference type="Proteomes" id="UP000789595"/>
    </source>
</evidence>
<feature type="region of interest" description="Disordered" evidence="6">
    <location>
        <begin position="25"/>
        <end position="45"/>
    </location>
</feature>
<dbReference type="PANTHER" id="PTHR43690">
    <property type="entry name" value="NARDILYSIN"/>
    <property type="match status" value="1"/>
</dbReference>
<keyword evidence="3" id="KW-0378">Hydrolase</keyword>
<proteinExistence type="inferred from homology"/>
<dbReference type="SUPFAM" id="SSF63411">
    <property type="entry name" value="LuxS/MPP-like metallohydrolase"/>
    <property type="match status" value="1"/>
</dbReference>
<dbReference type="Proteomes" id="UP000789595">
    <property type="component" value="Unassembled WGS sequence"/>
</dbReference>
<evidence type="ECO:0000256" key="4">
    <source>
        <dbReference type="ARBA" id="ARBA00022833"/>
    </source>
</evidence>
<protein>
    <recommendedName>
        <fullName evidence="7">Peptidase M16 N-terminal domain-containing protein</fullName>
    </recommendedName>
</protein>
<dbReference type="GO" id="GO:0046872">
    <property type="term" value="F:metal ion binding"/>
    <property type="evidence" value="ECO:0007669"/>
    <property type="project" value="InterPro"/>
</dbReference>
<dbReference type="OrthoDB" id="204831at2759"/>
<dbReference type="EMBL" id="CAKKNE010000004">
    <property type="protein sequence ID" value="CAH0372977.1"/>
    <property type="molecule type" value="Genomic_DNA"/>
</dbReference>
<dbReference type="AlphaFoldDB" id="A0A8J2SRR6"/>
<gene>
    <name evidence="8" type="ORF">PECAL_4P01400</name>
</gene>
<dbReference type="Gene3D" id="3.30.830.10">
    <property type="entry name" value="Metalloenzyme, LuxS/M16 peptidase-like"/>
    <property type="match status" value="2"/>
</dbReference>
<dbReference type="InterPro" id="IPR050626">
    <property type="entry name" value="Peptidase_M16"/>
</dbReference>